<keyword evidence="19" id="KW-1185">Reference proteome</keyword>
<sequence length="828" mass="91067">MKTNKRQTFYTLRLAIILLLGALWGSLAFGFTPTTQQIEMFKSLSPEQQRALASQYGVDLNQMGLASGPAQPNLQPNQTVTRTTAQDNTTLEDAANKTIQTDKLNESASDTTTKGQLKQFGYDLFSGTPDAFTPASDIPPPDSYVLGPGDNLVVQLYGKENNSYSLTINREGQIQLPEIGPITLAGISFTDARALLADTVQQQMIGVKASVTMGTLRSIRIFVLGEALQPGSYTVSSLSTMTNALFASGGISKIGSLRNIQLKRQGKLITSLDLYDLLLNGDTSKDARLLPGDVIFIPPIGATAGVSGEVKRPAIYELKKEKYAAEVIELAGSYTPTAYPAVTRIERIDAKGNRTLVDADLTKQSGKNTKVQDADMIKVFSVLETMEDVVMLEGHVERPGGFAWHPGMRVTDIIHSAEELLPFPDLNVALIERETQPTREKTVLTFSLGEALKNPASAENIELKTRDKLYVFNFETPRSDQLKDLVARLKVQANKQLRKQTVNVSGYVRFPGEYPLNPSMSAKDMVMLAGGLTQNAYGLRGEITRITYSETEEQSIQHINVDLANSGSTALKEEDQLHIKRLPNWMDQETVTIEGEVKFPGQYKIKRGETLAQVIERAGGLNEWAYPEAAIFTREELRALEAQRLKELRDKLEGEIAAANLETQTEHEKIAVNEAQDLLESLNAVRPLGRMVIDLKAAINDAAQPIQLKDGDTLTIPRKKQAVTVVGEVQFPTSHIFESNADSEKYIEMSGGITQKADKKRIYVVKANGRVFLPEHSGWFKANNYKVEPGDTVVVPLDADRIKPLTLWTSISQVFYQIALGAAAVASF</sequence>
<feature type="domain" description="Polysaccharide export protein N-terminal" evidence="15">
    <location>
        <begin position="140"/>
        <end position="213"/>
    </location>
</feature>
<evidence type="ECO:0000256" key="1">
    <source>
        <dbReference type="ARBA" id="ARBA00004571"/>
    </source>
</evidence>
<dbReference type="PANTHER" id="PTHR33619">
    <property type="entry name" value="POLYSACCHARIDE EXPORT PROTEIN GFCE-RELATED"/>
    <property type="match status" value="1"/>
</dbReference>
<keyword evidence="14" id="KW-0449">Lipoprotein</keyword>
<keyword evidence="5" id="KW-0762">Sugar transport</keyword>
<evidence type="ECO:0000259" key="16">
    <source>
        <dbReference type="Pfam" id="PF10531"/>
    </source>
</evidence>
<keyword evidence="6" id="KW-0812">Transmembrane</keyword>
<dbReference type="InterPro" id="IPR049712">
    <property type="entry name" value="Poly_export"/>
</dbReference>
<evidence type="ECO:0000256" key="11">
    <source>
        <dbReference type="ARBA" id="ARBA00023136"/>
    </source>
</evidence>
<keyword evidence="11" id="KW-0472">Membrane</keyword>
<keyword evidence="12" id="KW-0564">Palmitate</keyword>
<dbReference type="InterPro" id="IPR054765">
    <property type="entry name" value="SLBB_dom"/>
</dbReference>
<dbReference type="Pfam" id="PF10531">
    <property type="entry name" value="SLBB"/>
    <property type="match status" value="4"/>
</dbReference>
<evidence type="ECO:0000256" key="8">
    <source>
        <dbReference type="ARBA" id="ARBA00023047"/>
    </source>
</evidence>
<evidence type="ECO:0000256" key="7">
    <source>
        <dbReference type="ARBA" id="ARBA00022729"/>
    </source>
</evidence>
<protein>
    <submittedName>
        <fullName evidence="18">ATPase</fullName>
    </submittedName>
</protein>
<comment type="subcellular location">
    <subcellularLocation>
        <location evidence="1">Cell outer membrane</location>
        <topology evidence="1">Multi-pass membrane protein</topology>
    </subcellularLocation>
</comment>
<evidence type="ECO:0000259" key="17">
    <source>
        <dbReference type="Pfam" id="PF22461"/>
    </source>
</evidence>
<keyword evidence="10" id="KW-0626">Porin</keyword>
<keyword evidence="7" id="KW-0732">Signal</keyword>
<dbReference type="GO" id="GO:0009279">
    <property type="term" value="C:cell outer membrane"/>
    <property type="evidence" value="ECO:0007669"/>
    <property type="project" value="UniProtKB-SubCell"/>
</dbReference>
<dbReference type="InterPro" id="IPR003715">
    <property type="entry name" value="Poly_export_N"/>
</dbReference>
<proteinExistence type="inferred from homology"/>
<evidence type="ECO:0000256" key="13">
    <source>
        <dbReference type="ARBA" id="ARBA00023237"/>
    </source>
</evidence>
<feature type="domain" description="SLBB" evidence="17">
    <location>
        <begin position="220"/>
        <end position="297"/>
    </location>
</feature>
<evidence type="ECO:0000256" key="5">
    <source>
        <dbReference type="ARBA" id="ARBA00022597"/>
    </source>
</evidence>
<organism evidence="18 19">
    <name type="scientific">Ketobacter alkanivorans</name>
    <dbReference type="NCBI Taxonomy" id="1917421"/>
    <lineage>
        <taxon>Bacteria</taxon>
        <taxon>Pseudomonadati</taxon>
        <taxon>Pseudomonadota</taxon>
        <taxon>Gammaproteobacteria</taxon>
        <taxon>Pseudomonadales</taxon>
        <taxon>Ketobacteraceae</taxon>
        <taxon>Ketobacter</taxon>
    </lineage>
</organism>
<evidence type="ECO:0000313" key="18">
    <source>
        <dbReference type="EMBL" id="AUM14982.1"/>
    </source>
</evidence>
<dbReference type="GO" id="GO:0015288">
    <property type="term" value="F:porin activity"/>
    <property type="evidence" value="ECO:0007669"/>
    <property type="project" value="UniProtKB-KW"/>
</dbReference>
<keyword evidence="3" id="KW-0813">Transport</keyword>
<reference evidence="19" key="1">
    <citation type="submission" date="2017-08" db="EMBL/GenBank/DDBJ databases">
        <title>Direct submision.</title>
        <authorList>
            <person name="Kim S.-J."/>
            <person name="Rhee S.-K."/>
        </authorList>
    </citation>
    <scope>NUCLEOTIDE SEQUENCE [LARGE SCALE GENOMIC DNA]</scope>
    <source>
        <strain evidence="19">GI5</strain>
    </source>
</reference>
<feature type="domain" description="Soluble ligand binding" evidence="16">
    <location>
        <begin position="591"/>
        <end position="629"/>
    </location>
</feature>
<evidence type="ECO:0000256" key="14">
    <source>
        <dbReference type="ARBA" id="ARBA00023288"/>
    </source>
</evidence>
<dbReference type="EMBL" id="CP022684">
    <property type="protein sequence ID" value="AUM14982.1"/>
    <property type="molecule type" value="Genomic_DNA"/>
</dbReference>
<accession>A0A2K9LRR2</accession>
<evidence type="ECO:0000259" key="15">
    <source>
        <dbReference type="Pfam" id="PF02563"/>
    </source>
</evidence>
<feature type="domain" description="Soluble ligand binding" evidence="16">
    <location>
        <begin position="502"/>
        <end position="537"/>
    </location>
</feature>
<evidence type="ECO:0000256" key="9">
    <source>
        <dbReference type="ARBA" id="ARBA00023065"/>
    </source>
</evidence>
<dbReference type="AlphaFoldDB" id="A0A2K9LRR2"/>
<dbReference type="Proteomes" id="UP000235116">
    <property type="component" value="Chromosome"/>
</dbReference>
<dbReference type="GO" id="GO:0015159">
    <property type="term" value="F:polysaccharide transmembrane transporter activity"/>
    <property type="evidence" value="ECO:0007669"/>
    <property type="project" value="InterPro"/>
</dbReference>
<dbReference type="Gene3D" id="3.10.560.10">
    <property type="entry name" value="Outer membrane lipoprotein wza domain like"/>
    <property type="match status" value="6"/>
</dbReference>
<feature type="domain" description="Soluble ligand binding" evidence="16">
    <location>
        <begin position="305"/>
        <end position="355"/>
    </location>
</feature>
<dbReference type="RefSeq" id="WP_101896353.1">
    <property type="nucleotide sequence ID" value="NZ_CP022684.1"/>
</dbReference>
<evidence type="ECO:0000256" key="4">
    <source>
        <dbReference type="ARBA" id="ARBA00022452"/>
    </source>
</evidence>
<keyword evidence="9" id="KW-0406">Ion transport</keyword>
<evidence type="ECO:0000256" key="6">
    <source>
        <dbReference type="ARBA" id="ARBA00022692"/>
    </source>
</evidence>
<dbReference type="KEGG" id="kak:Kalk_15570"/>
<name>A0A2K9LRR2_9GAMM</name>
<comment type="similarity">
    <text evidence="2">Belongs to the BexD/CtrA/VexA family.</text>
</comment>
<dbReference type="PANTHER" id="PTHR33619:SF3">
    <property type="entry name" value="POLYSACCHARIDE EXPORT PROTEIN GFCE-RELATED"/>
    <property type="match status" value="1"/>
</dbReference>
<gene>
    <name evidence="18" type="ORF">Kalk_15570</name>
</gene>
<evidence type="ECO:0000256" key="2">
    <source>
        <dbReference type="ARBA" id="ARBA00009450"/>
    </source>
</evidence>
<evidence type="ECO:0000256" key="10">
    <source>
        <dbReference type="ARBA" id="ARBA00023114"/>
    </source>
</evidence>
<dbReference type="GO" id="GO:0046930">
    <property type="term" value="C:pore complex"/>
    <property type="evidence" value="ECO:0007669"/>
    <property type="project" value="UniProtKB-KW"/>
</dbReference>
<dbReference type="Pfam" id="PF22461">
    <property type="entry name" value="SLBB_2"/>
    <property type="match status" value="1"/>
</dbReference>
<evidence type="ECO:0000313" key="19">
    <source>
        <dbReference type="Proteomes" id="UP000235116"/>
    </source>
</evidence>
<dbReference type="InterPro" id="IPR019554">
    <property type="entry name" value="Soluble_ligand-bd"/>
</dbReference>
<evidence type="ECO:0000256" key="3">
    <source>
        <dbReference type="ARBA" id="ARBA00022448"/>
    </source>
</evidence>
<dbReference type="Pfam" id="PF02563">
    <property type="entry name" value="Poly_export"/>
    <property type="match status" value="1"/>
</dbReference>
<dbReference type="OrthoDB" id="9808948at2"/>
<keyword evidence="4" id="KW-1134">Transmembrane beta strand</keyword>
<dbReference type="GO" id="GO:0006811">
    <property type="term" value="P:monoatomic ion transport"/>
    <property type="evidence" value="ECO:0007669"/>
    <property type="project" value="UniProtKB-KW"/>
</dbReference>
<feature type="domain" description="Soluble ligand binding" evidence="16">
    <location>
        <begin position="723"/>
        <end position="771"/>
    </location>
</feature>
<keyword evidence="8" id="KW-0625">Polysaccharide transport</keyword>
<evidence type="ECO:0000256" key="12">
    <source>
        <dbReference type="ARBA" id="ARBA00023139"/>
    </source>
</evidence>
<keyword evidence="13" id="KW-0998">Cell outer membrane</keyword>